<keyword evidence="1" id="KW-0472">Membrane</keyword>
<accession>F1DAY1</accession>
<protein>
    <submittedName>
        <fullName evidence="2">Uncharacterized protein</fullName>
    </submittedName>
</protein>
<evidence type="ECO:0000256" key="1">
    <source>
        <dbReference type="SAM" id="Phobius"/>
    </source>
</evidence>
<reference evidence="2" key="1">
    <citation type="journal article" date="2009" name="Emerg. Infect. Dis.">
        <title>Detection of novel SARS-like and other coronaviruses in bats from Kenya.</title>
        <authorList>
            <person name="Tong S."/>
            <person name="Conrardy C."/>
            <person name="Ruone S."/>
            <person name="Kuzmin I.V."/>
            <person name="Guo X."/>
            <person name="Tao Y."/>
            <person name="Niezgoda M."/>
            <person name="Haynes L."/>
            <person name="Agwanda B."/>
            <person name="Breiman R.F."/>
            <person name="Anderson L.J."/>
            <person name="Rupprecht C.E."/>
        </authorList>
    </citation>
    <scope>NUCLEOTIDE SEQUENCE</scope>
    <source>
        <strain evidence="2">BtKY43</strain>
    </source>
</reference>
<keyword evidence="1" id="KW-1133">Transmembrane helix</keyword>
<dbReference type="EMBL" id="HQ728480">
    <property type="protein sequence ID" value="ADX59456.1"/>
    <property type="molecule type" value="Genomic_RNA"/>
</dbReference>
<feature type="transmembrane region" description="Helical" evidence="1">
    <location>
        <begin position="42"/>
        <end position="61"/>
    </location>
</feature>
<keyword evidence="1" id="KW-0812">Transmembrane</keyword>
<proteinExistence type="predicted"/>
<organism evidence="2">
    <name type="scientific">Cardioderma bat coronavirus/Kenya/KY43/2006</name>
    <dbReference type="NCBI Taxonomy" id="983922"/>
    <lineage>
        <taxon>Viruses</taxon>
        <taxon>Riboviria</taxon>
        <taxon>Orthornavirae</taxon>
        <taxon>Pisuviricota</taxon>
        <taxon>Pisoniviricetes</taxon>
        <taxon>Nidovirales</taxon>
        <taxon>Cornidovirineae</taxon>
        <taxon>Coronaviridae</taxon>
        <taxon>Orthocoronavirinae</taxon>
        <taxon>Alphacoronavirus</taxon>
    </lineage>
</organism>
<evidence type="ECO:0000313" key="2">
    <source>
        <dbReference type="EMBL" id="ADX59456.1"/>
    </source>
</evidence>
<name>F1DAY1_9ALPC</name>
<gene>
    <name evidence="2" type="primary">ORFx</name>
</gene>
<reference evidence="2" key="2">
    <citation type="journal article" date="2012" name="Virus Res.">
        <title>Genomic characterization of seven distinct bat coronaviruses in Kenya.</title>
        <authorList>
            <person name="Tao Y."/>
            <person name="Tang K."/>
            <person name="Shi M."/>
            <person name="Conrardy C."/>
            <person name="Li K.S."/>
            <person name="Lau S.K."/>
            <person name="Anderson L.J."/>
            <person name="Tong S."/>
        </authorList>
    </citation>
    <scope>NUCLEOTIDE SEQUENCE</scope>
    <source>
        <strain evidence="2">BtKY43</strain>
    </source>
</reference>
<sequence>MDLFSLSCIVLFAGICWDYVWLLVQLAISQNFAYTLSLIDPTIGFSVFSIFFLCFLLIPLAMGFHLELWFSVLDVLDWFIGRLVWYDLMRTLTFG</sequence>